<dbReference type="InterPro" id="IPR036457">
    <property type="entry name" value="PPM-type-like_dom_sf"/>
</dbReference>
<comment type="catalytic activity">
    <reaction evidence="3">
        <text>O-phospho-L-threonyl-[protein] + H2O = L-threonyl-[protein] + phosphate</text>
        <dbReference type="Rhea" id="RHEA:47004"/>
        <dbReference type="Rhea" id="RHEA-COMP:11060"/>
        <dbReference type="Rhea" id="RHEA-COMP:11605"/>
        <dbReference type="ChEBI" id="CHEBI:15377"/>
        <dbReference type="ChEBI" id="CHEBI:30013"/>
        <dbReference type="ChEBI" id="CHEBI:43474"/>
        <dbReference type="ChEBI" id="CHEBI:61977"/>
        <dbReference type="EC" id="3.1.3.16"/>
    </reaction>
</comment>
<gene>
    <name evidence="5" type="ORF">QJS10_CPB11g00309</name>
</gene>
<dbReference type="Pfam" id="PF00481">
    <property type="entry name" value="PP2C"/>
    <property type="match status" value="1"/>
</dbReference>
<dbReference type="EC" id="3.1.3.16" evidence="1"/>
<evidence type="ECO:0000259" key="4">
    <source>
        <dbReference type="PROSITE" id="PS51746"/>
    </source>
</evidence>
<dbReference type="SUPFAM" id="SSF81606">
    <property type="entry name" value="PP2C-like"/>
    <property type="match status" value="1"/>
</dbReference>
<accession>A0AAV9DW41</accession>
<dbReference type="PROSITE" id="PS51746">
    <property type="entry name" value="PPM_2"/>
    <property type="match status" value="1"/>
</dbReference>
<evidence type="ECO:0000256" key="1">
    <source>
        <dbReference type="ARBA" id="ARBA00013081"/>
    </source>
</evidence>
<protein>
    <recommendedName>
        <fullName evidence="1">protein-serine/threonine phosphatase</fullName>
        <ecNumber evidence="1">3.1.3.16</ecNumber>
    </recommendedName>
</protein>
<dbReference type="InterPro" id="IPR001932">
    <property type="entry name" value="PPM-type_phosphatase-like_dom"/>
</dbReference>
<keyword evidence="6" id="KW-1185">Reference proteome</keyword>
<comment type="catalytic activity">
    <reaction evidence="2">
        <text>O-phospho-L-seryl-[protein] + H2O = L-seryl-[protein] + phosphate</text>
        <dbReference type="Rhea" id="RHEA:20629"/>
        <dbReference type="Rhea" id="RHEA-COMP:9863"/>
        <dbReference type="Rhea" id="RHEA-COMP:11604"/>
        <dbReference type="ChEBI" id="CHEBI:15377"/>
        <dbReference type="ChEBI" id="CHEBI:29999"/>
        <dbReference type="ChEBI" id="CHEBI:43474"/>
        <dbReference type="ChEBI" id="CHEBI:83421"/>
        <dbReference type="EC" id="3.1.3.16"/>
    </reaction>
</comment>
<organism evidence="5 6">
    <name type="scientific">Acorus calamus</name>
    <name type="common">Sweet flag</name>
    <dbReference type="NCBI Taxonomy" id="4465"/>
    <lineage>
        <taxon>Eukaryota</taxon>
        <taxon>Viridiplantae</taxon>
        <taxon>Streptophyta</taxon>
        <taxon>Embryophyta</taxon>
        <taxon>Tracheophyta</taxon>
        <taxon>Spermatophyta</taxon>
        <taxon>Magnoliopsida</taxon>
        <taxon>Liliopsida</taxon>
        <taxon>Acoraceae</taxon>
        <taxon>Acorus</taxon>
    </lineage>
</organism>
<feature type="domain" description="PPM-type phosphatase" evidence="4">
    <location>
        <begin position="1"/>
        <end position="182"/>
    </location>
</feature>
<evidence type="ECO:0000313" key="6">
    <source>
        <dbReference type="Proteomes" id="UP001180020"/>
    </source>
</evidence>
<dbReference type="Gene3D" id="3.60.40.10">
    <property type="entry name" value="PPM-type phosphatase domain"/>
    <property type="match status" value="1"/>
</dbReference>
<dbReference type="Proteomes" id="UP001180020">
    <property type="component" value="Unassembled WGS sequence"/>
</dbReference>
<dbReference type="AlphaFoldDB" id="A0AAV9DW41"/>
<name>A0AAV9DW41_ACOCL</name>
<evidence type="ECO:0000256" key="3">
    <source>
        <dbReference type="ARBA" id="ARBA00048336"/>
    </source>
</evidence>
<proteinExistence type="predicted"/>
<dbReference type="GO" id="GO:0004722">
    <property type="term" value="F:protein serine/threonine phosphatase activity"/>
    <property type="evidence" value="ECO:0007669"/>
    <property type="project" value="UniProtKB-EC"/>
</dbReference>
<reference evidence="5" key="2">
    <citation type="submission" date="2023-06" db="EMBL/GenBank/DDBJ databases">
        <authorList>
            <person name="Ma L."/>
            <person name="Liu K.-W."/>
            <person name="Li Z."/>
            <person name="Hsiao Y.-Y."/>
            <person name="Qi Y."/>
            <person name="Fu T."/>
            <person name="Tang G."/>
            <person name="Zhang D."/>
            <person name="Sun W.-H."/>
            <person name="Liu D.-K."/>
            <person name="Li Y."/>
            <person name="Chen G.-Z."/>
            <person name="Liu X.-D."/>
            <person name="Liao X.-Y."/>
            <person name="Jiang Y.-T."/>
            <person name="Yu X."/>
            <person name="Hao Y."/>
            <person name="Huang J."/>
            <person name="Zhao X.-W."/>
            <person name="Ke S."/>
            <person name="Chen Y.-Y."/>
            <person name="Wu W.-L."/>
            <person name="Hsu J.-L."/>
            <person name="Lin Y.-F."/>
            <person name="Huang M.-D."/>
            <person name="Li C.-Y."/>
            <person name="Huang L."/>
            <person name="Wang Z.-W."/>
            <person name="Zhao X."/>
            <person name="Zhong W.-Y."/>
            <person name="Peng D.-H."/>
            <person name="Ahmad S."/>
            <person name="Lan S."/>
            <person name="Zhang J.-S."/>
            <person name="Tsai W.-C."/>
            <person name="Van De Peer Y."/>
            <person name="Liu Z.-J."/>
        </authorList>
    </citation>
    <scope>NUCLEOTIDE SEQUENCE</scope>
    <source>
        <strain evidence="5">CP</strain>
        <tissue evidence="5">Leaves</tissue>
    </source>
</reference>
<comment type="caution">
    <text evidence="5">The sequence shown here is derived from an EMBL/GenBank/DDBJ whole genome shotgun (WGS) entry which is preliminary data.</text>
</comment>
<sequence>MKYKEGCSAVDKGVRGVREEEGAHGDNLREEEVCLIYKFVRVRGKGGVEAVGGFGEVVVEVVEGVDKLRSGGGGRNRWKSHQTTKSADTLRSPSHLLQQTSRQSYLLRSCFGSPPQPTIKIGPLRCWPGGLCLSRSIGDMDVGEFIVPVPYVKQVKLSNAGGRLIISSDGVWDALSSEVASV</sequence>
<dbReference type="EMBL" id="JAUJYO010000011">
    <property type="protein sequence ID" value="KAK1305405.1"/>
    <property type="molecule type" value="Genomic_DNA"/>
</dbReference>
<evidence type="ECO:0000256" key="2">
    <source>
        <dbReference type="ARBA" id="ARBA00047761"/>
    </source>
</evidence>
<evidence type="ECO:0000313" key="5">
    <source>
        <dbReference type="EMBL" id="KAK1305405.1"/>
    </source>
</evidence>
<reference evidence="5" key="1">
    <citation type="journal article" date="2023" name="Nat. Commun.">
        <title>Diploid and tetraploid genomes of Acorus and the evolution of monocots.</title>
        <authorList>
            <person name="Ma L."/>
            <person name="Liu K.W."/>
            <person name="Li Z."/>
            <person name="Hsiao Y.Y."/>
            <person name="Qi Y."/>
            <person name="Fu T."/>
            <person name="Tang G.D."/>
            <person name="Zhang D."/>
            <person name="Sun W.H."/>
            <person name="Liu D.K."/>
            <person name="Li Y."/>
            <person name="Chen G.Z."/>
            <person name="Liu X.D."/>
            <person name="Liao X.Y."/>
            <person name="Jiang Y.T."/>
            <person name="Yu X."/>
            <person name="Hao Y."/>
            <person name="Huang J."/>
            <person name="Zhao X.W."/>
            <person name="Ke S."/>
            <person name="Chen Y.Y."/>
            <person name="Wu W.L."/>
            <person name="Hsu J.L."/>
            <person name="Lin Y.F."/>
            <person name="Huang M.D."/>
            <person name="Li C.Y."/>
            <person name="Huang L."/>
            <person name="Wang Z.W."/>
            <person name="Zhao X."/>
            <person name="Zhong W.Y."/>
            <person name="Peng D.H."/>
            <person name="Ahmad S."/>
            <person name="Lan S."/>
            <person name="Zhang J.S."/>
            <person name="Tsai W.C."/>
            <person name="Van de Peer Y."/>
            <person name="Liu Z.J."/>
        </authorList>
    </citation>
    <scope>NUCLEOTIDE SEQUENCE</scope>
    <source>
        <strain evidence="5">CP</strain>
    </source>
</reference>